<dbReference type="GO" id="GO:0005694">
    <property type="term" value="C:chromosome"/>
    <property type="evidence" value="ECO:0007669"/>
    <property type="project" value="InterPro"/>
</dbReference>
<dbReference type="EMBL" id="FQZD01000006">
    <property type="protein sequence ID" value="SHI64844.1"/>
    <property type="molecule type" value="Genomic_DNA"/>
</dbReference>
<dbReference type="FunFam" id="3.40.50.300:FF:000984">
    <property type="entry name" value="Chromosome partition protein Smc"/>
    <property type="match status" value="1"/>
</dbReference>
<dbReference type="Proteomes" id="UP000322917">
    <property type="component" value="Unassembled WGS sequence"/>
</dbReference>
<gene>
    <name evidence="7" type="primary">smc</name>
    <name evidence="9" type="ORF">SAMN02745170_00750</name>
</gene>
<dbReference type="InterPro" id="IPR011890">
    <property type="entry name" value="SMC_prok"/>
</dbReference>
<feature type="binding site" evidence="7">
    <location>
        <begin position="38"/>
        <end position="45"/>
    </location>
    <ligand>
        <name>ATP</name>
        <dbReference type="ChEBI" id="CHEBI:30616"/>
    </ligand>
</feature>
<feature type="coiled-coil region" evidence="7">
    <location>
        <begin position="995"/>
        <end position="1022"/>
    </location>
</feature>
<dbReference type="NCBIfam" id="TIGR02168">
    <property type="entry name" value="SMC_prok_B"/>
    <property type="match status" value="1"/>
</dbReference>
<dbReference type="Gene3D" id="3.30.70.1620">
    <property type="match status" value="1"/>
</dbReference>
<feature type="domain" description="SMC hinge" evidence="8">
    <location>
        <begin position="528"/>
        <end position="646"/>
    </location>
</feature>
<dbReference type="Gene3D" id="1.20.1060.20">
    <property type="match status" value="1"/>
</dbReference>
<dbReference type="GO" id="GO:0016887">
    <property type="term" value="F:ATP hydrolysis activity"/>
    <property type="evidence" value="ECO:0007669"/>
    <property type="project" value="InterPro"/>
</dbReference>
<evidence type="ECO:0000259" key="8">
    <source>
        <dbReference type="SMART" id="SM00968"/>
    </source>
</evidence>
<feature type="coiled-coil region" evidence="7">
    <location>
        <begin position="912"/>
        <end position="939"/>
    </location>
</feature>
<feature type="coiled-coil region" evidence="7">
    <location>
        <begin position="233"/>
        <end position="498"/>
    </location>
</feature>
<dbReference type="Pfam" id="PF02463">
    <property type="entry name" value="SMC_N"/>
    <property type="match status" value="1"/>
</dbReference>
<dbReference type="GO" id="GO:0006260">
    <property type="term" value="P:DNA replication"/>
    <property type="evidence" value="ECO:0007669"/>
    <property type="project" value="UniProtKB-UniRule"/>
</dbReference>
<dbReference type="InterPro" id="IPR036277">
    <property type="entry name" value="SMC_hinge_sf"/>
</dbReference>
<comment type="subunit">
    <text evidence="7">Homodimer.</text>
</comment>
<dbReference type="GO" id="GO:0003677">
    <property type="term" value="F:DNA binding"/>
    <property type="evidence" value="ECO:0007669"/>
    <property type="project" value="UniProtKB-UniRule"/>
</dbReference>
<dbReference type="InterPro" id="IPR010935">
    <property type="entry name" value="SMC_hinge"/>
</dbReference>
<dbReference type="CDD" id="cd03278">
    <property type="entry name" value="ABC_SMC_barmotin"/>
    <property type="match status" value="1"/>
</dbReference>
<name>A0A1M6CVL3_9FIRM</name>
<dbReference type="Pfam" id="PF06470">
    <property type="entry name" value="SMC_hinge"/>
    <property type="match status" value="1"/>
</dbReference>
<keyword evidence="4 7" id="KW-0067">ATP-binding</keyword>
<dbReference type="PIRSF" id="PIRSF005719">
    <property type="entry name" value="SMC"/>
    <property type="match status" value="1"/>
</dbReference>
<evidence type="ECO:0000256" key="2">
    <source>
        <dbReference type="ARBA" id="ARBA00022490"/>
    </source>
</evidence>
<dbReference type="InterPro" id="IPR027417">
    <property type="entry name" value="P-loop_NTPase"/>
</dbReference>
<reference evidence="9 10" key="1">
    <citation type="submission" date="2016-11" db="EMBL/GenBank/DDBJ databases">
        <authorList>
            <person name="Varghese N."/>
            <person name="Submissions S."/>
        </authorList>
    </citation>
    <scope>NUCLEOTIDE SEQUENCE [LARGE SCALE GENOMIC DNA]</scope>
    <source>
        <strain evidence="9 10">DSM 15287</strain>
    </source>
</reference>
<dbReference type="GO" id="GO:0030261">
    <property type="term" value="P:chromosome condensation"/>
    <property type="evidence" value="ECO:0007669"/>
    <property type="project" value="InterPro"/>
</dbReference>
<dbReference type="HAMAP" id="MF_01894">
    <property type="entry name" value="Smc_prok"/>
    <property type="match status" value="1"/>
</dbReference>
<comment type="function">
    <text evidence="7">Required for chromosome condensation and partitioning.</text>
</comment>
<keyword evidence="5 7" id="KW-0175">Coiled coil</keyword>
<evidence type="ECO:0000256" key="3">
    <source>
        <dbReference type="ARBA" id="ARBA00022741"/>
    </source>
</evidence>
<keyword evidence="6 7" id="KW-0238">DNA-binding</keyword>
<dbReference type="PANTHER" id="PTHR43977">
    <property type="entry name" value="STRUCTURAL MAINTENANCE OF CHROMOSOMES PROTEIN 3"/>
    <property type="match status" value="1"/>
</dbReference>
<keyword evidence="10" id="KW-1185">Reference proteome</keyword>
<feature type="coiled-coil region" evidence="7">
    <location>
        <begin position="173"/>
        <end position="207"/>
    </location>
</feature>
<dbReference type="SMART" id="SM00968">
    <property type="entry name" value="SMC_hinge"/>
    <property type="match status" value="1"/>
</dbReference>
<comment type="domain">
    <text evidence="7">Contains large globular domains required for ATP hydrolysis at each terminus and a third globular domain forming a flexible hinge near the middle of the molecule. These domains are separated by coiled-coil structures.</text>
</comment>
<dbReference type="GO" id="GO:0005524">
    <property type="term" value="F:ATP binding"/>
    <property type="evidence" value="ECO:0007669"/>
    <property type="project" value="UniProtKB-UniRule"/>
</dbReference>
<sequence length="1191" mass="133936">MCGEFFLLLRRLEAYGFKSFADKTEVDFGPGITVVVGPNGSGKSNISDAIRWVLGEQNIRNLRGARVEDIIFSGSTGRRALGVAEVSLVFDNSDGVLPLDFNEVTITRRVFRSGESEYFINKTHCRLKDIHDLLADTGLGREAMPVISQNKVDEILNSKPEERRLIFEEAAGITRYKNRKKEALRKLDDTEQNLVRLEDIISEIELQLEPLEASAARTSRYQELQEELTACRITLLVDKLKKAEQMVESATLQELALKEEELTVGNQILLGEAELERLTAQLAELEETLRGTGERLQQAYRETERLEGRIALLTEKISQGSAAGERIAAEEQQNREQAETLQERLAESCRQLSEKREQVLVLQQELAQSQEAYQQTAADIQAMEARLELCKEQSFDYLQELVSARNEIVTLEKDMAKLLTNQGEYARELAGYGEQLTQTGEAAKAALAEKNGLAERLAELLKEEERLAEVKQALEADCRDLQNKEKALQVKLNEFASKHKILSHMQQDFDGFGRSSKSVLQNRAAWRQGICGAVAQLIQVPDSYVTAVETALGGALQYLVTEDEATAKQAIAFLKDQRLGRATFLPLTTIQTGTPRDYELKAAAAAGSLGLASVVVDCEQKYRKVVEFLLGRTIIAENIDAALAIAKNHQYRVRIVTLDGQQVNPGGSLTGGSTHRRENSFLSRSNEIATLEKTIGETKSSLEQAQQAVSAVERKRLELDKTAEVKQAEKQALEVRLAQLEVHGTNLQGELRRLQMASDSLQEEMDSFTGEKTAMQTKLAQKQEAILVLENRDAEHKREMLRWQQELKLLNEKKDLTGHAVTDCRVSLTALEQQMQAVESESQMLRTELAKTATVLQRLANEAVTLREQTAGYDAELKEVKELHRTTEGQTAGCLTAKKELESGKYAVLTELTKQEKEIKDKRRRHNEIQNRLHEFELMATKYKYELETCRKELTERCNVSWEEAVSRCREGSVAELTVQAKRLEEEIVLLGPVNHSAIEEFARVRERYEFLRNQSEDLKNAREYLATIIQDIDKKMSKQFSVAFKEINQHFSVIFERLFGGGKAWLSLLEPDKPLETGVEVWVQPPGKKQQSLVLLSGGERALTVIALLFAFLTYRPAPFTMVDEIDAPLDEANLQRFSGFLRDYAQNTQFIVVTHRKGTMEVADIIHGVTMEESGVSRLVSVKLVDAAG</sequence>
<dbReference type="SUPFAM" id="SSF75553">
    <property type="entry name" value="Smc hinge domain"/>
    <property type="match status" value="1"/>
</dbReference>
<evidence type="ECO:0000313" key="9">
    <source>
        <dbReference type="EMBL" id="SHI64844.1"/>
    </source>
</evidence>
<evidence type="ECO:0000256" key="1">
    <source>
        <dbReference type="ARBA" id="ARBA00004496"/>
    </source>
</evidence>
<comment type="similarity">
    <text evidence="7">Belongs to the SMC family.</text>
</comment>
<proteinExistence type="inferred from homology"/>
<dbReference type="Gene3D" id="3.40.50.300">
    <property type="entry name" value="P-loop containing nucleotide triphosphate hydrolases"/>
    <property type="match status" value="2"/>
</dbReference>
<keyword evidence="3 7" id="KW-0547">Nucleotide-binding</keyword>
<evidence type="ECO:0000313" key="10">
    <source>
        <dbReference type="Proteomes" id="UP000322917"/>
    </source>
</evidence>
<dbReference type="InterPro" id="IPR024704">
    <property type="entry name" value="SMC"/>
</dbReference>
<dbReference type="AlphaFoldDB" id="A0A1M6CVL3"/>
<comment type="subcellular location">
    <subcellularLocation>
        <location evidence="1 7">Cytoplasm</location>
    </subcellularLocation>
</comment>
<accession>A0A1M6CVL3</accession>
<evidence type="ECO:0000256" key="4">
    <source>
        <dbReference type="ARBA" id="ARBA00022840"/>
    </source>
</evidence>
<dbReference type="GO" id="GO:0007062">
    <property type="term" value="P:sister chromatid cohesion"/>
    <property type="evidence" value="ECO:0007669"/>
    <property type="project" value="InterPro"/>
</dbReference>
<dbReference type="SUPFAM" id="SSF52540">
    <property type="entry name" value="P-loop containing nucleoside triphosphate hydrolases"/>
    <property type="match status" value="1"/>
</dbReference>
<dbReference type="GO" id="GO:0007059">
    <property type="term" value="P:chromosome segregation"/>
    <property type="evidence" value="ECO:0007669"/>
    <property type="project" value="UniProtKB-UniRule"/>
</dbReference>
<dbReference type="GO" id="GO:0005737">
    <property type="term" value="C:cytoplasm"/>
    <property type="evidence" value="ECO:0007669"/>
    <property type="project" value="UniProtKB-SubCell"/>
</dbReference>
<protein>
    <recommendedName>
        <fullName evidence="7">Chromosome partition protein Smc</fullName>
    </recommendedName>
</protein>
<evidence type="ECO:0000256" key="7">
    <source>
        <dbReference type="HAMAP-Rule" id="MF_01894"/>
    </source>
</evidence>
<evidence type="ECO:0000256" key="5">
    <source>
        <dbReference type="ARBA" id="ARBA00023054"/>
    </source>
</evidence>
<dbReference type="FunFam" id="3.40.50.300:FF:000901">
    <property type="entry name" value="Chromosome partition protein Smc"/>
    <property type="match status" value="1"/>
</dbReference>
<feature type="coiled-coil region" evidence="7">
    <location>
        <begin position="688"/>
        <end position="848"/>
    </location>
</feature>
<evidence type="ECO:0000256" key="6">
    <source>
        <dbReference type="ARBA" id="ARBA00023125"/>
    </source>
</evidence>
<dbReference type="InterPro" id="IPR003395">
    <property type="entry name" value="RecF/RecN/SMC_N"/>
</dbReference>
<keyword evidence="2 7" id="KW-0963">Cytoplasm</keyword>
<organism evidence="9 10">
    <name type="scientific">Propionispora hippei DSM 15287</name>
    <dbReference type="NCBI Taxonomy" id="1123003"/>
    <lineage>
        <taxon>Bacteria</taxon>
        <taxon>Bacillati</taxon>
        <taxon>Bacillota</taxon>
        <taxon>Negativicutes</taxon>
        <taxon>Selenomonadales</taxon>
        <taxon>Sporomusaceae</taxon>
        <taxon>Propionispora</taxon>
    </lineage>
</organism>